<dbReference type="InterPro" id="IPR029058">
    <property type="entry name" value="AB_hydrolase_fold"/>
</dbReference>
<gene>
    <name evidence="2" type="ORF">SAMN06265368_1199</name>
</gene>
<dbReference type="Pfam" id="PF12697">
    <property type="entry name" value="Abhydrolase_6"/>
    <property type="match status" value="1"/>
</dbReference>
<reference evidence="2 3" key="1">
    <citation type="submission" date="2017-09" db="EMBL/GenBank/DDBJ databases">
        <authorList>
            <person name="Ehlers B."/>
            <person name="Leendertz F.H."/>
        </authorList>
    </citation>
    <scope>NUCLEOTIDE SEQUENCE [LARGE SCALE GENOMIC DNA]</scope>
    <source>
        <strain evidence="2 3">DSM 18289</strain>
    </source>
</reference>
<feature type="domain" description="AB hydrolase-1" evidence="1">
    <location>
        <begin position="8"/>
        <end position="224"/>
    </location>
</feature>
<dbReference type="RefSeq" id="WP_244580020.1">
    <property type="nucleotide sequence ID" value="NZ_OBEL01000001.1"/>
</dbReference>
<keyword evidence="3" id="KW-1185">Reference proteome</keyword>
<dbReference type="PANTHER" id="PTHR43798">
    <property type="entry name" value="MONOACYLGLYCEROL LIPASE"/>
    <property type="match status" value="1"/>
</dbReference>
<evidence type="ECO:0000313" key="3">
    <source>
        <dbReference type="Proteomes" id="UP000219439"/>
    </source>
</evidence>
<name>A0A285NFJ4_9HYPH</name>
<sequence>MSSASLPLLFIPGMMCDARLFRPQIEALADRYPVYVANLIEGDTIEDLAAHILSETSASEFALAGLSMGGIVAMEMLRQAPERIKKIALLDTNPRAELEDVKQKREPQITKVQAGGLREVMRDEMKPNYLADTPQRDQILDLCMDMALKFGPEIFVKQSRALQSRPDQQDMLAASDCSALILCGREDLLCPIERHELMHDLMKNSQLEIIDQAGHLPTLEQPIKTNQALLRWMER</sequence>
<dbReference type="EMBL" id="OBEL01000001">
    <property type="protein sequence ID" value="SNZ07663.1"/>
    <property type="molecule type" value="Genomic_DNA"/>
</dbReference>
<dbReference type="PANTHER" id="PTHR43798:SF29">
    <property type="entry name" value="AB HYDROLASE-1 DOMAIN-CONTAINING PROTEIN"/>
    <property type="match status" value="1"/>
</dbReference>
<proteinExistence type="predicted"/>
<organism evidence="2 3">
    <name type="scientific">Cohaesibacter gelatinilyticus</name>
    <dbReference type="NCBI Taxonomy" id="372072"/>
    <lineage>
        <taxon>Bacteria</taxon>
        <taxon>Pseudomonadati</taxon>
        <taxon>Pseudomonadota</taxon>
        <taxon>Alphaproteobacteria</taxon>
        <taxon>Hyphomicrobiales</taxon>
        <taxon>Cohaesibacteraceae</taxon>
    </lineage>
</organism>
<dbReference type="AlphaFoldDB" id="A0A285NFJ4"/>
<dbReference type="InterPro" id="IPR000073">
    <property type="entry name" value="AB_hydrolase_1"/>
</dbReference>
<dbReference type="SUPFAM" id="SSF53474">
    <property type="entry name" value="alpha/beta-Hydrolases"/>
    <property type="match status" value="1"/>
</dbReference>
<evidence type="ECO:0000259" key="1">
    <source>
        <dbReference type="Pfam" id="PF12697"/>
    </source>
</evidence>
<dbReference type="PRINTS" id="PR00111">
    <property type="entry name" value="ABHYDROLASE"/>
</dbReference>
<dbReference type="Proteomes" id="UP000219439">
    <property type="component" value="Unassembled WGS sequence"/>
</dbReference>
<dbReference type="Gene3D" id="3.40.50.1820">
    <property type="entry name" value="alpha/beta hydrolase"/>
    <property type="match status" value="1"/>
</dbReference>
<evidence type="ECO:0000313" key="2">
    <source>
        <dbReference type="EMBL" id="SNZ07663.1"/>
    </source>
</evidence>
<dbReference type="InterPro" id="IPR050266">
    <property type="entry name" value="AB_hydrolase_sf"/>
</dbReference>
<accession>A0A285NFJ4</accession>
<protein>
    <submittedName>
        <fullName evidence="2">Pimeloyl-ACP methyl ester carboxylesterase</fullName>
    </submittedName>
</protein>